<protein>
    <recommendedName>
        <fullName evidence="3">Pyridoxamine 5'-phosphate oxidase putative domain-containing protein</fullName>
    </recommendedName>
</protein>
<dbReference type="Proteomes" id="UP001652503">
    <property type="component" value="Unassembled WGS sequence"/>
</dbReference>
<organism evidence="1 2">
    <name type="scientific">Albidovulum sediminicola</name>
    <dbReference type="NCBI Taxonomy" id="2984331"/>
    <lineage>
        <taxon>Bacteria</taxon>
        <taxon>Pseudomonadati</taxon>
        <taxon>Pseudomonadota</taxon>
        <taxon>Alphaproteobacteria</taxon>
        <taxon>Rhodobacterales</taxon>
        <taxon>Paracoccaceae</taxon>
        <taxon>Albidovulum</taxon>
    </lineage>
</organism>
<reference evidence="1 2" key="1">
    <citation type="submission" date="2022-10" db="EMBL/GenBank/DDBJ databases">
        <title>Defluviimonas sp. nov., isolated from ocean surface water.</title>
        <authorList>
            <person name="He W."/>
            <person name="Wang L."/>
            <person name="Zhang D.-F."/>
        </authorList>
    </citation>
    <scope>NUCLEOTIDE SEQUENCE [LARGE SCALE GENOMIC DNA]</scope>
    <source>
        <strain evidence="1 2">WL0075</strain>
    </source>
</reference>
<sequence>MDEMTGSTDGSIVGKRAAGEAAIAGLPRELIALAQGGSGVAIAACGNDGRPVLGLGVGCRVIGEHRFRVILGRRANEVLLSALKDGNMVAVTFTATRDHTSFQVKSSVASLRDCCSDDFPEVDRQNALFQDGLVEIGYSRRQAAGYSSYDHDDLVALEFVPEQVFTQTPGPGAGAEIS</sequence>
<accession>A0ABT2Z660</accession>
<evidence type="ECO:0000313" key="1">
    <source>
        <dbReference type="EMBL" id="MCV2866639.1"/>
    </source>
</evidence>
<evidence type="ECO:0000313" key="2">
    <source>
        <dbReference type="Proteomes" id="UP001652503"/>
    </source>
</evidence>
<keyword evidence="2" id="KW-1185">Reference proteome</keyword>
<name>A0ABT2Z660_9RHOB</name>
<evidence type="ECO:0008006" key="3">
    <source>
        <dbReference type="Google" id="ProtNLM"/>
    </source>
</evidence>
<comment type="caution">
    <text evidence="1">The sequence shown here is derived from an EMBL/GenBank/DDBJ whole genome shotgun (WGS) entry which is preliminary data.</text>
</comment>
<proteinExistence type="predicted"/>
<dbReference type="EMBL" id="JAOWLA010000023">
    <property type="protein sequence ID" value="MCV2866639.1"/>
    <property type="molecule type" value="Genomic_DNA"/>
</dbReference>
<dbReference type="RefSeq" id="WP_263723175.1">
    <property type="nucleotide sequence ID" value="NZ_JAOWLA010000023.1"/>
</dbReference>
<gene>
    <name evidence="1" type="ORF">OE647_18175</name>
</gene>